<dbReference type="AlphaFoldDB" id="A0A211ZID4"/>
<dbReference type="STRING" id="1122125.GCA_000423185_01483"/>
<dbReference type="Gene3D" id="3.30.70.1450">
    <property type="entry name" value="Regulator of K+ conductance, C-terminal domain"/>
    <property type="match status" value="2"/>
</dbReference>
<evidence type="ECO:0000313" key="10">
    <source>
        <dbReference type="EMBL" id="OWJ65045.1"/>
    </source>
</evidence>
<comment type="similarity">
    <text evidence="2">Belongs to the AAE transporter (TC 2.A.81) family.</text>
</comment>
<evidence type="ECO:0000259" key="9">
    <source>
        <dbReference type="PROSITE" id="PS51202"/>
    </source>
</evidence>
<dbReference type="EMBL" id="NHON01000044">
    <property type="protein sequence ID" value="OWJ65045.1"/>
    <property type="molecule type" value="Genomic_DNA"/>
</dbReference>
<protein>
    <submittedName>
        <fullName evidence="10">Aspartate-alanine antiporter</fullName>
    </submittedName>
</protein>
<evidence type="ECO:0000256" key="8">
    <source>
        <dbReference type="SAM" id="Phobius"/>
    </source>
</evidence>
<feature type="transmembrane region" description="Helical" evidence="8">
    <location>
        <begin position="449"/>
        <end position="468"/>
    </location>
</feature>
<sequence length="560" mass="57221">MEILHNLFKASPEAALFLSLAIGYAVGKIQFGRFQFGGVAGSLIAAVLISQVGVTIDPGIKAVAFALFIYAVGFESGPQFFNSLNRSALREIALAVFLAATALVTVILCARIGGLDKGLAAGIAAGGLTQSAIIGTAGDTLNRLGLPADEVARQQAEIAIGYAVTYIFGSLGPILVCLILIPRLFGRDIREDAVKAERALAGGGAVLGRGDVAAAPALVGRTYAVTAAAGRTVGEIEAAAPGITIERVRRGDEAPALDPGLRLEPGDHVLVVGRREAVVAAAPAIGTEEPATVGMEMVLHLRDVVFTRPGANGRTIGELKAQADAAAKHGVYIAGITRMERPLPVLDGTALHHGDVITLQGAASDVDRAARLLGYEIAPSDKTDFVYLGLGILLGLLVGLITARVGGIPLTLGSGGGALLSGLVFGWLRAKHPTFGAMPSAAGQILKDFGLAAFVACVGLSSGAQAWTTLQQSGAAIFVLGLVVTLVPLVLTLLFGRYVLRYDNAAILAGALSGSRSANPAFGAVLDKAGNSVPTVPFAITYAMANVLLTILGPLVVGLV</sequence>
<dbReference type="GO" id="GO:0005886">
    <property type="term" value="C:plasma membrane"/>
    <property type="evidence" value="ECO:0007669"/>
    <property type="project" value="UniProtKB-SubCell"/>
</dbReference>
<dbReference type="PROSITE" id="PS51202">
    <property type="entry name" value="RCK_C"/>
    <property type="match status" value="1"/>
</dbReference>
<evidence type="ECO:0000256" key="1">
    <source>
        <dbReference type="ARBA" id="ARBA00004651"/>
    </source>
</evidence>
<dbReference type="Pfam" id="PF02080">
    <property type="entry name" value="TrkA_C"/>
    <property type="match status" value="1"/>
</dbReference>
<comment type="subcellular location">
    <subcellularLocation>
        <location evidence="1">Cell membrane</location>
        <topology evidence="1">Multi-pass membrane protein</topology>
    </subcellularLocation>
</comment>
<evidence type="ECO:0000256" key="6">
    <source>
        <dbReference type="ARBA" id="ARBA00022989"/>
    </source>
</evidence>
<gene>
    <name evidence="10" type="ORF">BWR60_21400</name>
</gene>
<feature type="transmembrane region" description="Helical" evidence="8">
    <location>
        <begin position="538"/>
        <end position="559"/>
    </location>
</feature>
<proteinExistence type="inferred from homology"/>
<keyword evidence="4" id="KW-1003">Cell membrane</keyword>
<comment type="caution">
    <text evidence="10">The sequence shown here is derived from an EMBL/GenBank/DDBJ whole genome shotgun (WGS) entry which is preliminary data.</text>
</comment>
<name>A0A211ZID4_9PROT</name>
<feature type="transmembrane region" description="Helical" evidence="8">
    <location>
        <begin position="474"/>
        <end position="495"/>
    </location>
</feature>
<keyword evidence="11" id="KW-1185">Reference proteome</keyword>
<dbReference type="InterPro" id="IPR006512">
    <property type="entry name" value="YidE_YbjL"/>
</dbReference>
<keyword evidence="6 8" id="KW-1133">Transmembrane helix</keyword>
<dbReference type="Proteomes" id="UP000196655">
    <property type="component" value="Unassembled WGS sequence"/>
</dbReference>
<dbReference type="PANTHER" id="PTHR30445">
    <property type="entry name" value="K(+)_H(+) ANTIPORTER SUBUNIT KHTT"/>
    <property type="match status" value="1"/>
</dbReference>
<evidence type="ECO:0000256" key="3">
    <source>
        <dbReference type="ARBA" id="ARBA00022448"/>
    </source>
</evidence>
<reference evidence="11" key="1">
    <citation type="submission" date="2017-05" db="EMBL/GenBank/DDBJ databases">
        <authorList>
            <person name="Macchi M."/>
            <person name="Festa S."/>
            <person name="Coppotelli B.M."/>
            <person name="Morelli I.S."/>
        </authorList>
    </citation>
    <scope>NUCLEOTIDE SEQUENCE [LARGE SCALE GENOMIC DNA]</scope>
    <source>
        <strain evidence="11">I</strain>
    </source>
</reference>
<dbReference type="SUPFAM" id="SSF116726">
    <property type="entry name" value="TrkA C-terminal domain-like"/>
    <property type="match status" value="2"/>
</dbReference>
<dbReference type="GO" id="GO:0008324">
    <property type="term" value="F:monoatomic cation transmembrane transporter activity"/>
    <property type="evidence" value="ECO:0007669"/>
    <property type="project" value="InterPro"/>
</dbReference>
<dbReference type="RefSeq" id="WP_088153046.1">
    <property type="nucleotide sequence ID" value="NZ_NHON01000044.1"/>
</dbReference>
<keyword evidence="3" id="KW-0813">Transport</keyword>
<keyword evidence="5 8" id="KW-0812">Transmembrane</keyword>
<evidence type="ECO:0000256" key="2">
    <source>
        <dbReference type="ARBA" id="ARBA00009854"/>
    </source>
</evidence>
<evidence type="ECO:0000256" key="7">
    <source>
        <dbReference type="ARBA" id="ARBA00023136"/>
    </source>
</evidence>
<evidence type="ECO:0000256" key="4">
    <source>
        <dbReference type="ARBA" id="ARBA00022475"/>
    </source>
</evidence>
<dbReference type="InterPro" id="IPR050144">
    <property type="entry name" value="AAE_transporter"/>
</dbReference>
<dbReference type="InterPro" id="IPR036721">
    <property type="entry name" value="RCK_C_sf"/>
</dbReference>
<dbReference type="OrthoDB" id="5166626at2"/>
<evidence type="ECO:0000313" key="11">
    <source>
        <dbReference type="Proteomes" id="UP000196655"/>
    </source>
</evidence>
<dbReference type="GO" id="GO:0006813">
    <property type="term" value="P:potassium ion transport"/>
    <property type="evidence" value="ECO:0007669"/>
    <property type="project" value="InterPro"/>
</dbReference>
<dbReference type="InterPro" id="IPR022457">
    <property type="entry name" value="Asp_Ala_antiprt"/>
</dbReference>
<accession>A0A211ZID4</accession>
<dbReference type="PANTHER" id="PTHR30445:SF9">
    <property type="match status" value="1"/>
</dbReference>
<feature type="transmembrane region" description="Helical" evidence="8">
    <location>
        <begin position="408"/>
        <end position="428"/>
    </location>
</feature>
<feature type="transmembrane region" description="Helical" evidence="8">
    <location>
        <begin position="158"/>
        <end position="181"/>
    </location>
</feature>
<dbReference type="InterPro" id="IPR006037">
    <property type="entry name" value="RCK_C"/>
</dbReference>
<evidence type="ECO:0000256" key="5">
    <source>
        <dbReference type="ARBA" id="ARBA00022692"/>
    </source>
</evidence>
<feature type="transmembrane region" description="Helical" evidence="8">
    <location>
        <begin position="385"/>
        <end position="402"/>
    </location>
</feature>
<feature type="transmembrane region" description="Helical" evidence="8">
    <location>
        <begin position="92"/>
        <end position="112"/>
    </location>
</feature>
<feature type="transmembrane region" description="Helical" evidence="8">
    <location>
        <begin position="14"/>
        <end position="31"/>
    </location>
</feature>
<keyword evidence="7 8" id="KW-0472">Membrane</keyword>
<dbReference type="NCBIfam" id="TIGR01625">
    <property type="entry name" value="YidE_YbjL_dupl"/>
    <property type="match status" value="1"/>
</dbReference>
<organism evidence="10 11">
    <name type="scientific">Inquilinus limosus</name>
    <dbReference type="NCBI Taxonomy" id="171674"/>
    <lineage>
        <taxon>Bacteria</taxon>
        <taxon>Pseudomonadati</taxon>
        <taxon>Pseudomonadota</taxon>
        <taxon>Alphaproteobacteria</taxon>
        <taxon>Rhodospirillales</taxon>
        <taxon>Rhodospirillaceae</taxon>
        <taxon>Inquilinus</taxon>
    </lineage>
</organism>
<dbReference type="Pfam" id="PF06826">
    <property type="entry name" value="Asp-Al_Ex"/>
    <property type="match status" value="2"/>
</dbReference>
<dbReference type="NCBIfam" id="TIGR03802">
    <property type="entry name" value="Asp_Ala_antiprt"/>
    <property type="match status" value="1"/>
</dbReference>
<feature type="domain" description="RCK C-terminal" evidence="9">
    <location>
        <begin position="202"/>
        <end position="288"/>
    </location>
</feature>